<dbReference type="FunFam" id="3.30.160.60:FF:000624">
    <property type="entry name" value="zinc finger protein 697"/>
    <property type="match status" value="1"/>
</dbReference>
<evidence type="ECO:0000256" key="2">
    <source>
        <dbReference type="ARBA" id="ARBA00004123"/>
    </source>
</evidence>
<comment type="similarity">
    <text evidence="3">Belongs to the krueppel C2H2-type zinc-finger protein family.</text>
</comment>
<dbReference type="PROSITE" id="PS50157">
    <property type="entry name" value="ZINC_FINGER_C2H2_2"/>
    <property type="match status" value="8"/>
</dbReference>
<comment type="function">
    <text evidence="1">May be involved in transcriptional regulation.</text>
</comment>
<feature type="domain" description="C2H2-type" evidence="14">
    <location>
        <begin position="394"/>
        <end position="421"/>
    </location>
</feature>
<dbReference type="FunFam" id="3.30.160.60:FF:001134">
    <property type="entry name" value="Zinc finger protein 70"/>
    <property type="match status" value="1"/>
</dbReference>
<evidence type="ECO:0000256" key="3">
    <source>
        <dbReference type="ARBA" id="ARBA00006991"/>
    </source>
</evidence>
<dbReference type="InParanoid" id="A0A3P8VFV2"/>
<keyword evidence="8" id="KW-0805">Transcription regulation</keyword>
<dbReference type="FunFam" id="3.30.160.60:FF:000358">
    <property type="entry name" value="zinc finger protein 24"/>
    <property type="match status" value="1"/>
</dbReference>
<dbReference type="PROSITE" id="PS00028">
    <property type="entry name" value="ZINC_FINGER_C2H2_1"/>
    <property type="match status" value="8"/>
</dbReference>
<feature type="domain" description="C2H2-type" evidence="14">
    <location>
        <begin position="450"/>
        <end position="477"/>
    </location>
</feature>
<keyword evidence="10" id="KW-0804">Transcription</keyword>
<evidence type="ECO:0000256" key="1">
    <source>
        <dbReference type="ARBA" id="ARBA00003767"/>
    </source>
</evidence>
<reference evidence="15 16" key="1">
    <citation type="journal article" date="2014" name="Nat. Genet.">
        <title>Whole-genome sequence of a flatfish provides insights into ZW sex chromosome evolution and adaptation to a benthic lifestyle.</title>
        <authorList>
            <person name="Chen S."/>
            <person name="Zhang G."/>
            <person name="Shao C."/>
            <person name="Huang Q."/>
            <person name="Liu G."/>
            <person name="Zhang P."/>
            <person name="Song W."/>
            <person name="An N."/>
            <person name="Chalopin D."/>
            <person name="Volff J.N."/>
            <person name="Hong Y."/>
            <person name="Li Q."/>
            <person name="Sha Z."/>
            <person name="Zhou H."/>
            <person name="Xie M."/>
            <person name="Yu Q."/>
            <person name="Liu Y."/>
            <person name="Xiang H."/>
            <person name="Wang N."/>
            <person name="Wu K."/>
            <person name="Yang C."/>
            <person name="Zhou Q."/>
            <person name="Liao X."/>
            <person name="Yang L."/>
            <person name="Hu Q."/>
            <person name="Zhang J."/>
            <person name="Meng L."/>
            <person name="Jin L."/>
            <person name="Tian Y."/>
            <person name="Lian J."/>
            <person name="Yang J."/>
            <person name="Miao G."/>
            <person name="Liu S."/>
            <person name="Liang Z."/>
            <person name="Yan F."/>
            <person name="Li Y."/>
            <person name="Sun B."/>
            <person name="Zhang H."/>
            <person name="Zhang J."/>
            <person name="Zhu Y."/>
            <person name="Du M."/>
            <person name="Zhao Y."/>
            <person name="Schartl M."/>
            <person name="Tang Q."/>
            <person name="Wang J."/>
        </authorList>
    </citation>
    <scope>NUCLEOTIDE SEQUENCE</scope>
</reference>
<dbReference type="FunFam" id="3.30.160.60:FF:001155">
    <property type="entry name" value="Zinc finger 30C"/>
    <property type="match status" value="2"/>
</dbReference>
<dbReference type="FunFam" id="3.30.160.60:FF:000625">
    <property type="entry name" value="Zinc finger protein 536"/>
    <property type="match status" value="1"/>
</dbReference>
<feature type="domain" description="C2H2-type" evidence="14">
    <location>
        <begin position="554"/>
        <end position="579"/>
    </location>
</feature>
<dbReference type="PANTHER" id="PTHR24393">
    <property type="entry name" value="ZINC FINGER PROTEIN"/>
    <property type="match status" value="1"/>
</dbReference>
<dbReference type="InterPro" id="IPR013087">
    <property type="entry name" value="Znf_C2H2_type"/>
</dbReference>
<feature type="domain" description="C2H2-type" evidence="14">
    <location>
        <begin position="338"/>
        <end position="365"/>
    </location>
</feature>
<comment type="subcellular location">
    <subcellularLocation>
        <location evidence="2">Nucleus</location>
    </subcellularLocation>
</comment>
<dbReference type="SUPFAM" id="SSF57667">
    <property type="entry name" value="beta-beta-alpha zinc fingers"/>
    <property type="match status" value="5"/>
</dbReference>
<evidence type="ECO:0000256" key="12">
    <source>
        <dbReference type="PROSITE-ProRule" id="PRU00042"/>
    </source>
</evidence>
<dbReference type="GO" id="GO:0000978">
    <property type="term" value="F:RNA polymerase II cis-regulatory region sequence-specific DNA binding"/>
    <property type="evidence" value="ECO:0007669"/>
    <property type="project" value="TreeGrafter"/>
</dbReference>
<feature type="domain" description="C2H2-type" evidence="14">
    <location>
        <begin position="526"/>
        <end position="553"/>
    </location>
</feature>
<reference evidence="15" key="2">
    <citation type="submission" date="2025-08" db="UniProtKB">
        <authorList>
            <consortium name="Ensembl"/>
        </authorList>
    </citation>
    <scope>IDENTIFICATION</scope>
</reference>
<keyword evidence="9" id="KW-0238">DNA-binding</keyword>
<feature type="domain" description="C2H2-type" evidence="14">
    <location>
        <begin position="498"/>
        <end position="525"/>
    </location>
</feature>
<feature type="compositionally biased region" description="Basic and acidic residues" evidence="13">
    <location>
        <begin position="193"/>
        <end position="209"/>
    </location>
</feature>
<proteinExistence type="inferred from homology"/>
<protein>
    <recommendedName>
        <fullName evidence="14">C2H2-type domain-containing protein</fullName>
    </recommendedName>
</protein>
<evidence type="ECO:0000256" key="10">
    <source>
        <dbReference type="ARBA" id="ARBA00023163"/>
    </source>
</evidence>
<dbReference type="InterPro" id="IPR036236">
    <property type="entry name" value="Znf_C2H2_sf"/>
</dbReference>
<evidence type="ECO:0000256" key="9">
    <source>
        <dbReference type="ARBA" id="ARBA00023125"/>
    </source>
</evidence>
<name>A0A3P8VFV2_CYNSE</name>
<keyword evidence="4" id="KW-0479">Metal-binding</keyword>
<dbReference type="OMA" id="FWINIDE"/>
<keyword evidence="11" id="KW-0539">Nucleus</keyword>
<evidence type="ECO:0000256" key="6">
    <source>
        <dbReference type="ARBA" id="ARBA00022771"/>
    </source>
</evidence>
<evidence type="ECO:0000313" key="16">
    <source>
        <dbReference type="Proteomes" id="UP000265120"/>
    </source>
</evidence>
<keyword evidence="16" id="KW-1185">Reference proteome</keyword>
<feature type="region of interest" description="Disordered" evidence="13">
    <location>
        <begin position="188"/>
        <end position="209"/>
    </location>
</feature>
<dbReference type="PANTHER" id="PTHR24393:SF151">
    <property type="entry name" value="C2H2-TYPE DOMAIN-CONTAINING PROTEIN"/>
    <property type="match status" value="1"/>
</dbReference>
<evidence type="ECO:0000256" key="11">
    <source>
        <dbReference type="ARBA" id="ARBA00023242"/>
    </source>
</evidence>
<evidence type="ECO:0000259" key="14">
    <source>
        <dbReference type="PROSITE" id="PS50157"/>
    </source>
</evidence>
<dbReference type="GO" id="GO:0005634">
    <property type="term" value="C:nucleus"/>
    <property type="evidence" value="ECO:0007669"/>
    <property type="project" value="UniProtKB-SubCell"/>
</dbReference>
<feature type="domain" description="C2H2-type" evidence="14">
    <location>
        <begin position="366"/>
        <end position="393"/>
    </location>
</feature>
<sequence length="579" mass="66362">MLWLSRINRVNFNPEPSQRHYKVCSEHFISGEKADLYDKTNPDWAPSLKMRTVKKKTSKTMSAKRRYKRSKRRDGKKIKLKTAEPLLDLRATADSNTDFDETFCFNGNLEPAGETAGDQRRVAIKEECPLEEQEWSVTVYPEEKLQSHKEGCIKRRGIDDNATAVKIKEVYLEPGEQLLNVIKEEQQGWSDTTDQKEPQLPRIKEEEEEVSIKQEEVDYIAVVVKEEKDEEMSEFSLLHASPTEERMEEQSCTSAPEGHLGLGSGDMSEYSSETDDSEDDWSNSNCNTGEDLGCIDGSHLLNSDCGEHFQSSSECEQTFLQHNDLEDNEMNHTEKIPYQCSVCGNVFKQRKNLLVHYRIHTGEKPFSCYECDKRFTNQSDLRRHGKTHTGAKPFPCSECGKEFTNTSNLKRHEKVHTGEKPFSCSVCGKVFSEKSTLKNHVVIHTGERPFVCFVCSKTFSRSGDLKTHERIHERPYRLSACGNNFKHKTRSQELEKLFICAVCGKQFTNSANLKTHERIHTGEKPFVCSVCGIGFTNTSNLKTHERIHTGEKPYSCSVCGNRFIRSCDLKRHEKIHNRE</sequence>
<evidence type="ECO:0000256" key="4">
    <source>
        <dbReference type="ARBA" id="ARBA00022723"/>
    </source>
</evidence>
<dbReference type="GeneTree" id="ENSGT01150000286918"/>
<keyword evidence="5" id="KW-0677">Repeat</keyword>
<keyword evidence="7" id="KW-0862">Zinc</keyword>
<dbReference type="Proteomes" id="UP000265120">
    <property type="component" value="Chromosome 16"/>
</dbReference>
<dbReference type="AlphaFoldDB" id="A0A3P8VFV2"/>
<dbReference type="GO" id="GO:0001228">
    <property type="term" value="F:DNA-binding transcription activator activity, RNA polymerase II-specific"/>
    <property type="evidence" value="ECO:0007669"/>
    <property type="project" value="TreeGrafter"/>
</dbReference>
<dbReference type="FunFam" id="3.30.160.60:FF:000839">
    <property type="entry name" value="Zinc finger protein 691"/>
    <property type="match status" value="1"/>
</dbReference>
<evidence type="ECO:0000256" key="5">
    <source>
        <dbReference type="ARBA" id="ARBA00022737"/>
    </source>
</evidence>
<dbReference type="Gene3D" id="3.30.160.60">
    <property type="entry name" value="Classic Zinc Finger"/>
    <property type="match status" value="8"/>
</dbReference>
<dbReference type="Pfam" id="PF00096">
    <property type="entry name" value="zf-C2H2"/>
    <property type="match status" value="8"/>
</dbReference>
<dbReference type="Ensembl" id="ENSCSET00000013371.1">
    <property type="protein sequence ID" value="ENSCSEP00000013212.1"/>
    <property type="gene ID" value="ENSCSEG00000008533.1"/>
</dbReference>
<dbReference type="FunFam" id="3.30.160.60:FF:001498">
    <property type="entry name" value="Zinc finger protein 404"/>
    <property type="match status" value="1"/>
</dbReference>
<organism evidence="15 16">
    <name type="scientific">Cynoglossus semilaevis</name>
    <name type="common">Tongue sole</name>
    <dbReference type="NCBI Taxonomy" id="244447"/>
    <lineage>
        <taxon>Eukaryota</taxon>
        <taxon>Metazoa</taxon>
        <taxon>Chordata</taxon>
        <taxon>Craniata</taxon>
        <taxon>Vertebrata</taxon>
        <taxon>Euteleostomi</taxon>
        <taxon>Actinopterygii</taxon>
        <taxon>Neopterygii</taxon>
        <taxon>Teleostei</taxon>
        <taxon>Neoteleostei</taxon>
        <taxon>Acanthomorphata</taxon>
        <taxon>Carangaria</taxon>
        <taxon>Pleuronectiformes</taxon>
        <taxon>Pleuronectoidei</taxon>
        <taxon>Cynoglossidae</taxon>
        <taxon>Cynoglossinae</taxon>
        <taxon>Cynoglossus</taxon>
    </lineage>
</organism>
<evidence type="ECO:0000256" key="7">
    <source>
        <dbReference type="ARBA" id="ARBA00022833"/>
    </source>
</evidence>
<feature type="compositionally biased region" description="Acidic residues" evidence="13">
    <location>
        <begin position="272"/>
        <end position="281"/>
    </location>
</feature>
<dbReference type="SMART" id="SM00355">
    <property type="entry name" value="ZnF_C2H2"/>
    <property type="match status" value="8"/>
</dbReference>
<feature type="region of interest" description="Disordered" evidence="13">
    <location>
        <begin position="56"/>
        <end position="75"/>
    </location>
</feature>
<evidence type="ECO:0000256" key="8">
    <source>
        <dbReference type="ARBA" id="ARBA00023015"/>
    </source>
</evidence>
<evidence type="ECO:0000256" key="13">
    <source>
        <dbReference type="SAM" id="MobiDB-lite"/>
    </source>
</evidence>
<keyword evidence="6 12" id="KW-0863">Zinc-finger</keyword>
<dbReference type="GO" id="GO:0008270">
    <property type="term" value="F:zinc ion binding"/>
    <property type="evidence" value="ECO:0007669"/>
    <property type="project" value="UniProtKB-KW"/>
</dbReference>
<reference evidence="15" key="3">
    <citation type="submission" date="2025-09" db="UniProtKB">
        <authorList>
            <consortium name="Ensembl"/>
        </authorList>
    </citation>
    <scope>IDENTIFICATION</scope>
</reference>
<feature type="region of interest" description="Disordered" evidence="13">
    <location>
        <begin position="250"/>
        <end position="283"/>
    </location>
</feature>
<accession>A0A3P8VFV2</accession>
<feature type="domain" description="C2H2-type" evidence="14">
    <location>
        <begin position="422"/>
        <end position="449"/>
    </location>
</feature>
<evidence type="ECO:0000313" key="15">
    <source>
        <dbReference type="Ensembl" id="ENSCSEP00000013212.1"/>
    </source>
</evidence>